<comment type="caution">
    <text evidence="1">The sequence shown here is derived from an EMBL/GenBank/DDBJ whole genome shotgun (WGS) entry which is preliminary data.</text>
</comment>
<feature type="non-terminal residue" evidence="1">
    <location>
        <position position="69"/>
    </location>
</feature>
<name>A0A9N9ISS6_FUNMO</name>
<proteinExistence type="predicted"/>
<reference evidence="1" key="1">
    <citation type="submission" date="2021-06" db="EMBL/GenBank/DDBJ databases">
        <authorList>
            <person name="Kallberg Y."/>
            <person name="Tangrot J."/>
            <person name="Rosling A."/>
        </authorList>
    </citation>
    <scope>NUCLEOTIDE SEQUENCE</scope>
    <source>
        <strain evidence="1">87-6 pot B 2015</strain>
    </source>
</reference>
<sequence length="69" mass="7995">TLLELNENDRSFQCSTATCTFVTDSGEFVNENKHETNKCLNVNQLSNYRFILPHPPLQQLCINYMSKKL</sequence>
<gene>
    <name evidence="1" type="ORF">FMOSSE_LOCUS16508</name>
</gene>
<dbReference type="Proteomes" id="UP000789375">
    <property type="component" value="Unassembled WGS sequence"/>
</dbReference>
<protein>
    <submittedName>
        <fullName evidence="1">10942_t:CDS:1</fullName>
    </submittedName>
</protein>
<accession>A0A9N9ISS6</accession>
<evidence type="ECO:0000313" key="2">
    <source>
        <dbReference type="Proteomes" id="UP000789375"/>
    </source>
</evidence>
<dbReference type="EMBL" id="CAJVPP010023813">
    <property type="protein sequence ID" value="CAG8748233.1"/>
    <property type="molecule type" value="Genomic_DNA"/>
</dbReference>
<keyword evidence="2" id="KW-1185">Reference proteome</keyword>
<organism evidence="1 2">
    <name type="scientific">Funneliformis mosseae</name>
    <name type="common">Endomycorrhizal fungus</name>
    <name type="synonym">Glomus mosseae</name>
    <dbReference type="NCBI Taxonomy" id="27381"/>
    <lineage>
        <taxon>Eukaryota</taxon>
        <taxon>Fungi</taxon>
        <taxon>Fungi incertae sedis</taxon>
        <taxon>Mucoromycota</taxon>
        <taxon>Glomeromycotina</taxon>
        <taxon>Glomeromycetes</taxon>
        <taxon>Glomerales</taxon>
        <taxon>Glomeraceae</taxon>
        <taxon>Funneliformis</taxon>
    </lineage>
</organism>
<dbReference type="AlphaFoldDB" id="A0A9N9ISS6"/>
<evidence type="ECO:0000313" key="1">
    <source>
        <dbReference type="EMBL" id="CAG8748233.1"/>
    </source>
</evidence>